<dbReference type="InterPro" id="IPR052711">
    <property type="entry name" value="Zinc_ADH-like"/>
</dbReference>
<dbReference type="AlphaFoldDB" id="A0A1H9P3E2"/>
<dbReference type="OrthoDB" id="3175656at2"/>
<dbReference type="InterPro" id="IPR013154">
    <property type="entry name" value="ADH-like_N"/>
</dbReference>
<dbReference type="PANTHER" id="PTHR45033">
    <property type="match status" value="1"/>
</dbReference>
<dbReference type="SMART" id="SM00829">
    <property type="entry name" value="PKS_ER"/>
    <property type="match status" value="1"/>
</dbReference>
<dbReference type="InterPro" id="IPR011032">
    <property type="entry name" value="GroES-like_sf"/>
</dbReference>
<evidence type="ECO:0000259" key="1">
    <source>
        <dbReference type="SMART" id="SM00829"/>
    </source>
</evidence>
<dbReference type="GO" id="GO:0016491">
    <property type="term" value="F:oxidoreductase activity"/>
    <property type="evidence" value="ECO:0007669"/>
    <property type="project" value="InterPro"/>
</dbReference>
<dbReference type="PANTHER" id="PTHR45033:SF2">
    <property type="entry name" value="ZINC-TYPE ALCOHOL DEHYDROGENASE-LIKE PROTEIN C1773.06C"/>
    <property type="match status" value="1"/>
</dbReference>
<dbReference type="Proteomes" id="UP000199647">
    <property type="component" value="Unassembled WGS sequence"/>
</dbReference>
<dbReference type="SUPFAM" id="SSF51735">
    <property type="entry name" value="NAD(P)-binding Rossmann-fold domains"/>
    <property type="match status" value="1"/>
</dbReference>
<evidence type="ECO:0000313" key="2">
    <source>
        <dbReference type="EMBL" id="SER42641.1"/>
    </source>
</evidence>
<dbReference type="InterPro" id="IPR020843">
    <property type="entry name" value="ER"/>
</dbReference>
<keyword evidence="3" id="KW-1185">Reference proteome</keyword>
<organism evidence="2 3">
    <name type="scientific">Faunimonas pinastri</name>
    <dbReference type="NCBI Taxonomy" id="1855383"/>
    <lineage>
        <taxon>Bacteria</taxon>
        <taxon>Pseudomonadati</taxon>
        <taxon>Pseudomonadota</taxon>
        <taxon>Alphaproteobacteria</taxon>
        <taxon>Hyphomicrobiales</taxon>
        <taxon>Afifellaceae</taxon>
        <taxon>Faunimonas</taxon>
    </lineage>
</organism>
<dbReference type="STRING" id="1855383.SAMN05216548_11843"/>
<proteinExistence type="predicted"/>
<dbReference type="Pfam" id="PF08240">
    <property type="entry name" value="ADH_N"/>
    <property type="match status" value="1"/>
</dbReference>
<dbReference type="RefSeq" id="WP_092499288.1">
    <property type="nucleotide sequence ID" value="NZ_FOFG01000018.1"/>
</dbReference>
<dbReference type="InterPro" id="IPR013149">
    <property type="entry name" value="ADH-like_C"/>
</dbReference>
<name>A0A1H9P3E2_9HYPH</name>
<accession>A0A1H9P3E2</accession>
<dbReference type="Gene3D" id="3.90.180.10">
    <property type="entry name" value="Medium-chain alcohol dehydrogenases, catalytic domain"/>
    <property type="match status" value="1"/>
</dbReference>
<reference evidence="2 3" key="1">
    <citation type="submission" date="2016-10" db="EMBL/GenBank/DDBJ databases">
        <authorList>
            <person name="de Groot N.N."/>
        </authorList>
    </citation>
    <scope>NUCLEOTIDE SEQUENCE [LARGE SCALE GENOMIC DNA]</scope>
    <source>
        <strain evidence="2 3">A52C2</strain>
    </source>
</reference>
<dbReference type="InterPro" id="IPR036291">
    <property type="entry name" value="NAD(P)-bd_dom_sf"/>
</dbReference>
<gene>
    <name evidence="2" type="ORF">SAMN05216548_11843</name>
</gene>
<dbReference type="EMBL" id="FOFG01000018">
    <property type="protein sequence ID" value="SER42641.1"/>
    <property type="molecule type" value="Genomic_DNA"/>
</dbReference>
<evidence type="ECO:0000313" key="3">
    <source>
        <dbReference type="Proteomes" id="UP000199647"/>
    </source>
</evidence>
<dbReference type="Pfam" id="PF00107">
    <property type="entry name" value="ADH_zinc_N"/>
    <property type="match status" value="1"/>
</dbReference>
<dbReference type="SUPFAM" id="SSF50129">
    <property type="entry name" value="GroES-like"/>
    <property type="match status" value="1"/>
</dbReference>
<dbReference type="Gene3D" id="3.40.50.720">
    <property type="entry name" value="NAD(P)-binding Rossmann-like Domain"/>
    <property type="match status" value="1"/>
</dbReference>
<sequence>MKLYRIPTAAGIDSLTLAEAETPRPKRGQVLIRVRATSLNYRDLMVVKGQYGRGGVPENIVPLSDGAGEVVEIGEDVERVKAGDRVAGIFMQNWLAGPPTSAHAASALGGAIDGMLSEYVVLDQNGLVPIPDHMSFEEAATLPCAAVTAWNALFGGRPLKPGETVLVLGSGGVSLFALQFARMTGARVIATSSSDEKIEKLKAFGASDCVNYRARPDWDKAVRDLTGDSGVDHVVEVGGPGTLPLSIDSVRIGGSIALIGVLSDNHRIDPSPILRKSINLRGIYVGSREMFEAMNRAIATQEMRPVIDRVFPFAEAQDAYRLLESQKHLGKIVVCVGD</sequence>
<protein>
    <submittedName>
        <fullName evidence="2">NADPH:quinone reductase</fullName>
    </submittedName>
</protein>
<dbReference type="CDD" id="cd08276">
    <property type="entry name" value="MDR7"/>
    <property type="match status" value="1"/>
</dbReference>
<feature type="domain" description="Enoyl reductase (ER)" evidence="1">
    <location>
        <begin position="10"/>
        <end position="334"/>
    </location>
</feature>